<gene>
    <name evidence="1" type="ORF">RIdsm_01381</name>
</gene>
<organism evidence="1 2">
    <name type="scientific">Roseovarius indicus</name>
    <dbReference type="NCBI Taxonomy" id="540747"/>
    <lineage>
        <taxon>Bacteria</taxon>
        <taxon>Pseudomonadati</taxon>
        <taxon>Pseudomonadota</taxon>
        <taxon>Alphaproteobacteria</taxon>
        <taxon>Rhodobacterales</taxon>
        <taxon>Roseobacteraceae</taxon>
        <taxon>Roseovarius</taxon>
    </lineage>
</organism>
<sequence length="564" mass="61889">MKRPGSGWQSMMDTRRWREEVFRDAYADIVDALSNSHGESIPREELNFAELMLSQMFLVEAGSVAEAVEPANDIQAQRKKALLDAASVLMGQPIEDLSRSPLAATDRPDHGLWLALHAIATEDADMLARYIEPAFQGLSRQSPQVVQSVLPVLTEAAIELGNTALADSATALLSELPEVYASPAGHFLRGRNAELQGNLATALKSYLEAARGWERYAARARIALADMAIRDGGRGALLAARNVLTDGSDAWRGDRYELQVLMRHASISRQLGDDLDSLLLLAKVMSRFPNEPEIASARHEAEALLEAVYMSGAAGEIRLSQWMEVHLLILPFLEHMPEFAEYSELLADSVFELGGTVLAASEYRRTLALLGAAAGNKETSALTPDIVRVKLKLIKALSHAGLDDLALEEVDAIELSNLADLRNDVLAAKAEVLAKVGDRDRLLTTPVMNPGPTHLREIAYALFTRQRWEEAVNFYKRLRSDYPSAFSARDASYLLIAANRIGDTGTVHDVTRDFRELTESQEWADLAASLADAPIEMKPLAADNADAQMLRLQQTLKNLEDSGL</sequence>
<dbReference type="KEGG" id="rid:RIdsm_01381"/>
<dbReference type="Gene3D" id="1.25.40.10">
    <property type="entry name" value="Tetratricopeptide repeat domain"/>
    <property type="match status" value="1"/>
</dbReference>
<name>A0A5P3A9U9_9RHOB</name>
<accession>A0A5P3A9U9</accession>
<proteinExistence type="predicted"/>
<dbReference type="Proteomes" id="UP000325785">
    <property type="component" value="Chromosome"/>
</dbReference>
<dbReference type="EMBL" id="CP031598">
    <property type="protein sequence ID" value="QEW25594.1"/>
    <property type="molecule type" value="Genomic_DNA"/>
</dbReference>
<evidence type="ECO:0008006" key="3">
    <source>
        <dbReference type="Google" id="ProtNLM"/>
    </source>
</evidence>
<reference evidence="1 2" key="1">
    <citation type="submission" date="2018-08" db="EMBL/GenBank/DDBJ databases">
        <title>Genetic Globetrotter - A new plasmid hitch-hiking vast phylogenetic and geographic distances.</title>
        <authorList>
            <person name="Vollmers J."/>
            <person name="Petersen J."/>
        </authorList>
    </citation>
    <scope>NUCLEOTIDE SEQUENCE [LARGE SCALE GENOMIC DNA]</scope>
    <source>
        <strain evidence="1 2">DSM 26383</strain>
    </source>
</reference>
<dbReference type="InterPro" id="IPR011990">
    <property type="entry name" value="TPR-like_helical_dom_sf"/>
</dbReference>
<evidence type="ECO:0000313" key="2">
    <source>
        <dbReference type="Proteomes" id="UP000325785"/>
    </source>
</evidence>
<dbReference type="AlphaFoldDB" id="A0A5P3A9U9"/>
<protein>
    <recommendedName>
        <fullName evidence="3">Tetratricopeptide repeat protein</fullName>
    </recommendedName>
</protein>
<evidence type="ECO:0000313" key="1">
    <source>
        <dbReference type="EMBL" id="QEW25594.1"/>
    </source>
</evidence>